<sequence>MFGLDVKGEPINRFNICCNSFRHILQEGPVYELNGLIPRSNPTFKFADAAVSIKFMDHTAFLEVTDTTKLILNPEGELQVPQYE</sequence>
<protein>
    <submittedName>
        <fullName evidence="1">Uncharacterized protein</fullName>
    </submittedName>
</protein>
<comment type="caution">
    <text evidence="1">The sequence shown here is derived from an EMBL/GenBank/DDBJ whole genome shotgun (WGS) entry which is preliminary data.</text>
</comment>
<evidence type="ECO:0000313" key="2">
    <source>
        <dbReference type="Proteomes" id="UP000823674"/>
    </source>
</evidence>
<name>A0ABQ7MPH5_BRACM</name>
<evidence type="ECO:0000313" key="1">
    <source>
        <dbReference type="EMBL" id="KAG5400620.1"/>
    </source>
</evidence>
<accession>A0ABQ7MPH5</accession>
<dbReference type="EMBL" id="JADBGQ010000004">
    <property type="protein sequence ID" value="KAG5400620.1"/>
    <property type="molecule type" value="Genomic_DNA"/>
</dbReference>
<gene>
    <name evidence="1" type="primary">A04g503950.1_BraROA</name>
    <name evidence="1" type="ORF">IGI04_015227</name>
</gene>
<organism evidence="1 2">
    <name type="scientific">Brassica rapa subsp. trilocularis</name>
    <dbReference type="NCBI Taxonomy" id="1813537"/>
    <lineage>
        <taxon>Eukaryota</taxon>
        <taxon>Viridiplantae</taxon>
        <taxon>Streptophyta</taxon>
        <taxon>Embryophyta</taxon>
        <taxon>Tracheophyta</taxon>
        <taxon>Spermatophyta</taxon>
        <taxon>Magnoliopsida</taxon>
        <taxon>eudicotyledons</taxon>
        <taxon>Gunneridae</taxon>
        <taxon>Pentapetalae</taxon>
        <taxon>rosids</taxon>
        <taxon>malvids</taxon>
        <taxon>Brassicales</taxon>
        <taxon>Brassicaceae</taxon>
        <taxon>Brassiceae</taxon>
        <taxon>Brassica</taxon>
    </lineage>
</organism>
<dbReference type="Proteomes" id="UP000823674">
    <property type="component" value="Chromosome A04"/>
</dbReference>
<reference evidence="1 2" key="1">
    <citation type="submission" date="2021-03" db="EMBL/GenBank/DDBJ databases">
        <authorList>
            <person name="King G.J."/>
            <person name="Bancroft I."/>
            <person name="Baten A."/>
            <person name="Bloomfield J."/>
            <person name="Borpatragohain P."/>
            <person name="He Z."/>
            <person name="Irish N."/>
            <person name="Irwin J."/>
            <person name="Liu K."/>
            <person name="Mauleon R.P."/>
            <person name="Moore J."/>
            <person name="Morris R."/>
            <person name="Ostergaard L."/>
            <person name="Wang B."/>
            <person name="Wells R."/>
        </authorList>
    </citation>
    <scope>NUCLEOTIDE SEQUENCE [LARGE SCALE GENOMIC DNA]</scope>
    <source>
        <strain evidence="1">R-o-18</strain>
        <tissue evidence="1">Leaf</tissue>
    </source>
</reference>
<proteinExistence type="predicted"/>
<keyword evidence="2" id="KW-1185">Reference proteome</keyword>